<keyword evidence="2" id="KW-1185">Reference proteome</keyword>
<dbReference type="KEGG" id="vg:55621165"/>
<reference evidence="1 2" key="1">
    <citation type="submission" date="2019-06" db="EMBL/GenBank/DDBJ databases">
        <authorList>
            <person name="Cleveland K."/>
            <person name="Luciani P."/>
            <person name="Chung H."/>
            <person name="Caruso S.M."/>
            <person name="Garlena R.A."/>
            <person name="Russell D.A."/>
            <person name="Pope W.H."/>
            <person name="Jacobs-Sera D."/>
            <person name="Hatfull G.F."/>
        </authorList>
    </citation>
    <scope>NUCLEOTIDE SEQUENCE [LARGE SCALE GENOMIC DNA]</scope>
</reference>
<sequence length="112" mass="12424">MRYNNTRRKAAKDTPAQVQARVLSSIITYLQRHGCTYITDGNSALTISRPNGGESKLSFRAYYGNEEAAYVLVEIVIDGRRTVSGERSSTQRLFNHSHSLVNEWAASIGVSS</sequence>
<proteinExistence type="predicted"/>
<name>A0A516KT30_9CAUD</name>
<dbReference type="GeneID" id="55621165"/>
<gene>
    <name evidence="1" type="primary">25</name>
    <name evidence="1" type="ORF">SEA_ARAXXI_25</name>
</gene>
<accession>A0A516KT30</accession>
<organism evidence="1 2">
    <name type="scientific">Microbacterium phage Araxxi</name>
    <dbReference type="NCBI Taxonomy" id="2590948"/>
    <lineage>
        <taxon>Viruses</taxon>
        <taxon>Duplodnaviria</taxon>
        <taxon>Heunggongvirae</taxon>
        <taxon>Uroviricota</taxon>
        <taxon>Caudoviricetes</taxon>
        <taxon>Burrovirus</taxon>
        <taxon>Burrovirus araxxi</taxon>
    </lineage>
</organism>
<evidence type="ECO:0000313" key="1">
    <source>
        <dbReference type="EMBL" id="QDP44844.1"/>
    </source>
</evidence>
<evidence type="ECO:0000313" key="2">
    <source>
        <dbReference type="Proteomes" id="UP000315309"/>
    </source>
</evidence>
<protein>
    <submittedName>
        <fullName evidence="1">Uncharacterized protein</fullName>
    </submittedName>
</protein>
<dbReference type="Proteomes" id="UP000315309">
    <property type="component" value="Segment"/>
</dbReference>
<dbReference type="EMBL" id="MN062711">
    <property type="protein sequence ID" value="QDP44844.1"/>
    <property type="molecule type" value="Genomic_DNA"/>
</dbReference>
<dbReference type="RefSeq" id="YP_009850682.1">
    <property type="nucleotide sequence ID" value="NC_048801.1"/>
</dbReference>